<organism evidence="19 20">
    <name type="scientific">Diplogelasinospora grovesii</name>
    <dbReference type="NCBI Taxonomy" id="303347"/>
    <lineage>
        <taxon>Eukaryota</taxon>
        <taxon>Fungi</taxon>
        <taxon>Dikarya</taxon>
        <taxon>Ascomycota</taxon>
        <taxon>Pezizomycotina</taxon>
        <taxon>Sordariomycetes</taxon>
        <taxon>Sordariomycetidae</taxon>
        <taxon>Sordariales</taxon>
        <taxon>Diplogelasinosporaceae</taxon>
        <taxon>Diplogelasinospora</taxon>
    </lineage>
</organism>
<feature type="signal peptide" evidence="17">
    <location>
        <begin position="1"/>
        <end position="16"/>
    </location>
</feature>
<comment type="similarity">
    <text evidence="3">Belongs to the RBT5 family.</text>
</comment>
<evidence type="ECO:0000256" key="12">
    <source>
        <dbReference type="ARBA" id="ARBA00023157"/>
    </source>
</evidence>
<keyword evidence="9 17" id="KW-0732">Signal</keyword>
<evidence type="ECO:0000256" key="17">
    <source>
        <dbReference type="SAM" id="SignalP"/>
    </source>
</evidence>
<dbReference type="GO" id="GO:0098552">
    <property type="term" value="C:side of membrane"/>
    <property type="evidence" value="ECO:0007669"/>
    <property type="project" value="UniProtKB-KW"/>
</dbReference>
<keyword evidence="16" id="KW-0812">Transmembrane</keyword>
<dbReference type="GO" id="GO:0046872">
    <property type="term" value="F:metal ion binding"/>
    <property type="evidence" value="ECO:0007669"/>
    <property type="project" value="UniProtKB-UniRule"/>
</dbReference>
<feature type="transmembrane region" description="Helical" evidence="16">
    <location>
        <begin position="167"/>
        <end position="189"/>
    </location>
</feature>
<evidence type="ECO:0000256" key="16">
    <source>
        <dbReference type="SAM" id="Phobius"/>
    </source>
</evidence>
<dbReference type="GO" id="GO:0005576">
    <property type="term" value="C:extracellular region"/>
    <property type="evidence" value="ECO:0007669"/>
    <property type="project" value="UniProtKB-SubCell"/>
</dbReference>
<evidence type="ECO:0000256" key="1">
    <source>
        <dbReference type="ARBA" id="ARBA00004609"/>
    </source>
</evidence>
<dbReference type="Pfam" id="PF05730">
    <property type="entry name" value="CFEM"/>
    <property type="match status" value="1"/>
</dbReference>
<comment type="caution">
    <text evidence="19">The sequence shown here is derived from an EMBL/GenBank/DDBJ whole genome shotgun (WGS) entry which is preliminary data.</text>
</comment>
<reference evidence="20" key="1">
    <citation type="journal article" date="2023" name="Mol. Phylogenet. Evol.">
        <title>Genome-scale phylogeny and comparative genomics of the fungal order Sordariales.</title>
        <authorList>
            <person name="Hensen N."/>
            <person name="Bonometti L."/>
            <person name="Westerberg I."/>
            <person name="Brannstrom I.O."/>
            <person name="Guillou S."/>
            <person name="Cros-Aarteil S."/>
            <person name="Calhoun S."/>
            <person name="Haridas S."/>
            <person name="Kuo A."/>
            <person name="Mondo S."/>
            <person name="Pangilinan J."/>
            <person name="Riley R."/>
            <person name="LaButti K."/>
            <person name="Andreopoulos B."/>
            <person name="Lipzen A."/>
            <person name="Chen C."/>
            <person name="Yan M."/>
            <person name="Daum C."/>
            <person name="Ng V."/>
            <person name="Clum A."/>
            <person name="Steindorff A."/>
            <person name="Ohm R.A."/>
            <person name="Martin F."/>
            <person name="Silar P."/>
            <person name="Natvig D.O."/>
            <person name="Lalanne C."/>
            <person name="Gautier V."/>
            <person name="Ament-Velasquez S.L."/>
            <person name="Kruys A."/>
            <person name="Hutchinson M.I."/>
            <person name="Powell A.J."/>
            <person name="Barry K."/>
            <person name="Miller A.N."/>
            <person name="Grigoriev I.V."/>
            <person name="Debuchy R."/>
            <person name="Gladieux P."/>
            <person name="Hiltunen Thoren M."/>
            <person name="Johannesson H."/>
        </authorList>
    </citation>
    <scope>NUCLEOTIDE SEQUENCE [LARGE SCALE GENOMIC DNA]</scope>
    <source>
        <strain evidence="20">CBS 340.73</strain>
    </source>
</reference>
<sequence>MKTAFVVVAAAAGAMAQNLAGEPPCATPCLVSAISAAGCGPSDLACQCGPTQAAIASRAVPCLLSNCPGSLLGQIQTAGEALCVSYSATAIMTGNSTSATATATASATAAGSSNSSTAAAATITSLSPSTGTAASGSVVTSSNMTITTGSPTAAKTTSTTASSSTNVAAAAPIAVGAGAMLAFLGAVAAL</sequence>
<evidence type="ECO:0000256" key="14">
    <source>
        <dbReference type="ARBA" id="ARBA00023288"/>
    </source>
</evidence>
<keyword evidence="4" id="KW-1003">Cell membrane</keyword>
<keyword evidence="20" id="KW-1185">Reference proteome</keyword>
<dbReference type="GO" id="GO:0005886">
    <property type="term" value="C:plasma membrane"/>
    <property type="evidence" value="ECO:0007669"/>
    <property type="project" value="UniProtKB-SubCell"/>
</dbReference>
<evidence type="ECO:0000256" key="4">
    <source>
        <dbReference type="ARBA" id="ARBA00022475"/>
    </source>
</evidence>
<evidence type="ECO:0000256" key="3">
    <source>
        <dbReference type="ARBA" id="ARBA00010031"/>
    </source>
</evidence>
<evidence type="ECO:0000256" key="7">
    <source>
        <dbReference type="ARBA" id="ARBA00022622"/>
    </source>
</evidence>
<dbReference type="PANTHER" id="PTHR37928:SF2">
    <property type="entry name" value="GPI ANCHORED CFEM DOMAIN PROTEIN (AFU_ORTHOLOGUE AFUA_6G10580)"/>
    <property type="match status" value="1"/>
</dbReference>
<dbReference type="InterPro" id="IPR008427">
    <property type="entry name" value="Extracellular_membr_CFEM_dom"/>
</dbReference>
<keyword evidence="11 16" id="KW-0472">Membrane</keyword>
<keyword evidence="5" id="KW-0964">Secreted</keyword>
<evidence type="ECO:0000256" key="2">
    <source>
        <dbReference type="ARBA" id="ARBA00004613"/>
    </source>
</evidence>
<evidence type="ECO:0000256" key="6">
    <source>
        <dbReference type="ARBA" id="ARBA00022617"/>
    </source>
</evidence>
<keyword evidence="16" id="KW-1133">Transmembrane helix</keyword>
<evidence type="ECO:0000259" key="18">
    <source>
        <dbReference type="PROSITE" id="PS52012"/>
    </source>
</evidence>
<keyword evidence="10 15" id="KW-0408">Iron</keyword>
<dbReference type="InterPro" id="IPR051735">
    <property type="entry name" value="CFEM_domain"/>
</dbReference>
<evidence type="ECO:0000256" key="15">
    <source>
        <dbReference type="PROSITE-ProRule" id="PRU01356"/>
    </source>
</evidence>
<comment type="caution">
    <text evidence="15">Lacks conserved residue(s) required for the propagation of feature annotation.</text>
</comment>
<dbReference type="EMBL" id="MU853794">
    <property type="protein sequence ID" value="KAK3940583.1"/>
    <property type="molecule type" value="Genomic_DNA"/>
</dbReference>
<evidence type="ECO:0000313" key="20">
    <source>
        <dbReference type="Proteomes" id="UP001303473"/>
    </source>
</evidence>
<evidence type="ECO:0000256" key="10">
    <source>
        <dbReference type="ARBA" id="ARBA00023004"/>
    </source>
</evidence>
<protein>
    <recommendedName>
        <fullName evidence="18">CFEM domain-containing protein</fullName>
    </recommendedName>
</protein>
<comment type="subcellular location">
    <subcellularLocation>
        <location evidence="1">Cell membrane</location>
        <topology evidence="1">Lipid-anchor</topology>
        <topology evidence="1">GPI-anchor</topology>
    </subcellularLocation>
    <subcellularLocation>
        <location evidence="2">Secreted</location>
    </subcellularLocation>
</comment>
<dbReference type="AlphaFoldDB" id="A0AAN6NA82"/>
<keyword evidence="8 15" id="KW-0479">Metal-binding</keyword>
<feature type="chain" id="PRO_5042833897" description="CFEM domain-containing protein" evidence="17">
    <location>
        <begin position="17"/>
        <end position="190"/>
    </location>
</feature>
<keyword evidence="14" id="KW-0449">Lipoprotein</keyword>
<dbReference type="PANTHER" id="PTHR37928">
    <property type="entry name" value="CFEM DOMAIN PROTEIN (AFU_ORTHOLOGUE AFUA_6G14090)"/>
    <property type="match status" value="1"/>
</dbReference>
<dbReference type="Proteomes" id="UP001303473">
    <property type="component" value="Unassembled WGS sequence"/>
</dbReference>
<keyword evidence="13" id="KW-0325">Glycoprotein</keyword>
<keyword evidence="7" id="KW-0336">GPI-anchor</keyword>
<evidence type="ECO:0000256" key="9">
    <source>
        <dbReference type="ARBA" id="ARBA00022729"/>
    </source>
</evidence>
<evidence type="ECO:0000256" key="13">
    <source>
        <dbReference type="ARBA" id="ARBA00023180"/>
    </source>
</evidence>
<name>A0AAN6NA82_9PEZI</name>
<feature type="binding site" description="axial binding residue" evidence="15">
    <location>
        <position position="43"/>
    </location>
    <ligand>
        <name>heme</name>
        <dbReference type="ChEBI" id="CHEBI:30413"/>
    </ligand>
    <ligandPart>
        <name>Fe</name>
        <dbReference type="ChEBI" id="CHEBI:18248"/>
    </ligandPart>
</feature>
<evidence type="ECO:0000256" key="5">
    <source>
        <dbReference type="ARBA" id="ARBA00022525"/>
    </source>
</evidence>
<evidence type="ECO:0000256" key="11">
    <source>
        <dbReference type="ARBA" id="ARBA00023136"/>
    </source>
</evidence>
<gene>
    <name evidence="19" type="ORF">QBC46DRAFT_449406</name>
</gene>
<dbReference type="PROSITE" id="PS52012">
    <property type="entry name" value="CFEM"/>
    <property type="match status" value="1"/>
</dbReference>
<keyword evidence="12 15" id="KW-1015">Disulfide bond</keyword>
<feature type="disulfide bond" evidence="15">
    <location>
        <begin position="39"/>
        <end position="46"/>
    </location>
</feature>
<evidence type="ECO:0000256" key="8">
    <source>
        <dbReference type="ARBA" id="ARBA00022723"/>
    </source>
</evidence>
<evidence type="ECO:0000313" key="19">
    <source>
        <dbReference type="EMBL" id="KAK3940583.1"/>
    </source>
</evidence>
<feature type="domain" description="CFEM" evidence="18">
    <location>
        <begin position="1"/>
        <end position="110"/>
    </location>
</feature>
<keyword evidence="6 15" id="KW-0349">Heme</keyword>
<accession>A0AAN6NA82</accession>
<proteinExistence type="inferred from homology"/>